<dbReference type="Gene3D" id="2.40.50.770">
    <property type="entry name" value="RecQ-mediated genome instability protein Rmi1, C-terminal domain"/>
    <property type="match status" value="1"/>
</dbReference>
<dbReference type="GO" id="GO:0000166">
    <property type="term" value="F:nucleotide binding"/>
    <property type="evidence" value="ECO:0007669"/>
    <property type="project" value="InterPro"/>
</dbReference>
<feature type="compositionally biased region" description="Pro residues" evidence="4">
    <location>
        <begin position="46"/>
        <end position="56"/>
    </location>
</feature>
<feature type="domain" description="RecQ-mediated genome instability protein 1 C-terminal OB-fold" evidence="6">
    <location>
        <begin position="722"/>
        <end position="866"/>
    </location>
</feature>
<name>A0A5J9TWG0_9POAL</name>
<proteinExistence type="inferred from homology"/>
<protein>
    <recommendedName>
        <fullName evidence="2">RecQ-mediated genome instability protein 1</fullName>
    </recommendedName>
    <alternativeName>
        <fullName evidence="3">BLM-associated protein of 75 kDa homolog</fullName>
    </alternativeName>
</protein>
<feature type="region of interest" description="Disordered" evidence="4">
    <location>
        <begin position="1"/>
        <end position="166"/>
    </location>
</feature>
<dbReference type="AlphaFoldDB" id="A0A5J9TWG0"/>
<dbReference type="PANTHER" id="PTHR14790:SF15">
    <property type="entry name" value="RECQ-MEDIATED GENOME INSTABILITY PROTEIN 1"/>
    <property type="match status" value="1"/>
</dbReference>
<organism evidence="7 8">
    <name type="scientific">Eragrostis curvula</name>
    <name type="common">weeping love grass</name>
    <dbReference type="NCBI Taxonomy" id="38414"/>
    <lineage>
        <taxon>Eukaryota</taxon>
        <taxon>Viridiplantae</taxon>
        <taxon>Streptophyta</taxon>
        <taxon>Embryophyta</taxon>
        <taxon>Tracheophyta</taxon>
        <taxon>Spermatophyta</taxon>
        <taxon>Magnoliopsida</taxon>
        <taxon>Liliopsida</taxon>
        <taxon>Poales</taxon>
        <taxon>Poaceae</taxon>
        <taxon>PACMAD clade</taxon>
        <taxon>Chloridoideae</taxon>
        <taxon>Eragrostideae</taxon>
        <taxon>Eragrostidinae</taxon>
        <taxon>Eragrostis</taxon>
    </lineage>
</organism>
<comment type="similarity">
    <text evidence="1">Belongs to the RMI1 family.</text>
</comment>
<accession>A0A5J9TWG0</accession>
<feature type="compositionally biased region" description="Acidic residues" evidence="4">
    <location>
        <begin position="65"/>
        <end position="85"/>
    </location>
</feature>
<feature type="region of interest" description="Disordered" evidence="4">
    <location>
        <begin position="489"/>
        <end position="510"/>
    </location>
</feature>
<dbReference type="SMART" id="SM01161">
    <property type="entry name" value="DUF1767"/>
    <property type="match status" value="1"/>
</dbReference>
<feature type="compositionally biased region" description="Polar residues" evidence="4">
    <location>
        <begin position="489"/>
        <end position="505"/>
    </location>
</feature>
<sequence>MRRRNLIVTSDSDEEDVEGTATTASASAVASVASGSVGRLSATNPSPLPVPFPSLSPPSDTVVISDDDEFEEEEEEIEEILDSDGDSPFVDASEDISPPAPAPPPPPAAGTPTPFRTPTPTPPQAGTPTPTPAPTPTPTPTPTPAPARTPIPTPPSAGAPPPSALSGRLRPVVEFLRGLGLRLRPEWLESCAAGVPGFDGLGGAEAQARRCFEQFLFADMNTCGAGVLPEGVGSMHTAVLDGPFVLQVDEIVNISAPLRERYRDTHAGPKRCLKLSMTDGIQRIFGMEYRPIKDLQVLAPAGLKIVLRNVHIRRGLLMLVPEVIQFLGGVVDDLEEARGRLVSEVNKPPRGKRSIDIQKHQFRSVMKKQGGLPLSSRATLAAWPCSTNVTNGGGQAISAPQTVNPSHPTGLGNAFQVGRTTETLVEEHIRPPVMVNTVQEQSRHVQEINMQDLSTSLSWNNTDTSAIPQYDRTQTIREQSRHVQEINMQDLSTSLTRNNTETSGIPQYDRTHTIQEQSRHVQEINMQDLSTSLTRNNTETSAIPQYDRTRTIIGQSRHVQDINMKDLSTSLTQNNTETTALLNEYSRTQTIQQHSQRIQEINMQDLSASLTRNNTETFASIPQKYDHKQTITEGYVDPYIIANNSHEQAQSVHEVSMQEQANAFVRTEERLSTSASCGYDSHHGLHAVGDTDANDAEAGRSSNVDDEINNMEHSMILSGENEKPFTYMISMLADWGAQQDTKDYIQGKIKGLITCVKSFQYKKRTEYELYVYIDDGSYISTALLDHDIVKNWIGLSPEEVTAVLSGESLLASASAMKQTLRGLQSFLVKFEGMMLIEFNKTSSVPVIRELNEGCMSSDAWLLLGRVKRFSSQRRMQSLDVMDTTP</sequence>
<dbReference type="GO" id="GO:0000724">
    <property type="term" value="P:double-strand break repair via homologous recombination"/>
    <property type="evidence" value="ECO:0007669"/>
    <property type="project" value="TreeGrafter"/>
</dbReference>
<dbReference type="InterPro" id="IPR042470">
    <property type="entry name" value="RMI1_N_C_sf"/>
</dbReference>
<evidence type="ECO:0000256" key="4">
    <source>
        <dbReference type="SAM" id="MobiDB-lite"/>
    </source>
</evidence>
<comment type="caution">
    <text evidence="7">The sequence shown here is derived from an EMBL/GenBank/DDBJ whole genome shotgun (WGS) entry which is preliminary data.</text>
</comment>
<evidence type="ECO:0000313" key="8">
    <source>
        <dbReference type="Proteomes" id="UP000324897"/>
    </source>
</evidence>
<dbReference type="GO" id="GO:0031422">
    <property type="term" value="C:RecQ family helicase-topoisomerase III complex"/>
    <property type="evidence" value="ECO:0007669"/>
    <property type="project" value="TreeGrafter"/>
</dbReference>
<dbReference type="Pfam" id="PF16099">
    <property type="entry name" value="RMI1_C"/>
    <property type="match status" value="1"/>
</dbReference>
<dbReference type="EMBL" id="RWGY01000031">
    <property type="protein sequence ID" value="TVU15696.1"/>
    <property type="molecule type" value="Genomic_DNA"/>
</dbReference>
<dbReference type="Pfam" id="PF08585">
    <property type="entry name" value="RMI1_N_C"/>
    <property type="match status" value="1"/>
</dbReference>
<dbReference type="InterPro" id="IPR032199">
    <property type="entry name" value="RMI1_C"/>
</dbReference>
<dbReference type="Gramene" id="TVU15696">
    <property type="protein sequence ID" value="TVU15696"/>
    <property type="gene ID" value="EJB05_39232"/>
</dbReference>
<dbReference type="PANTHER" id="PTHR14790">
    <property type="entry name" value="RECQ-MEDIATED GENOME INSTABILITY PROTEIN 1 RMI1"/>
    <property type="match status" value="1"/>
</dbReference>
<dbReference type="Proteomes" id="UP000324897">
    <property type="component" value="Unassembled WGS sequence"/>
</dbReference>
<gene>
    <name evidence="7" type="ORF">EJB05_39232</name>
</gene>
<feature type="compositionally biased region" description="Low complexity" evidence="4">
    <location>
        <begin position="19"/>
        <end position="38"/>
    </location>
</feature>
<evidence type="ECO:0000256" key="1">
    <source>
        <dbReference type="ARBA" id="ARBA00006395"/>
    </source>
</evidence>
<feature type="domain" description="RecQ mediated genome instability protein 1 OB-fold" evidence="5">
    <location>
        <begin position="228"/>
        <end position="338"/>
    </location>
</feature>
<keyword evidence="8" id="KW-1185">Reference proteome</keyword>
<dbReference type="InterPro" id="IPR013894">
    <property type="entry name" value="RMI1_OB"/>
</dbReference>
<dbReference type="FunFam" id="2.40.50.770:FF:000004">
    <property type="entry name" value="RecQ-mediated instability protein (DUF1767)"/>
    <property type="match status" value="1"/>
</dbReference>
<reference evidence="7 8" key="1">
    <citation type="journal article" date="2019" name="Sci. Rep.">
        <title>A high-quality genome of Eragrostis curvula grass provides insights into Poaceae evolution and supports new strategies to enhance forage quality.</title>
        <authorList>
            <person name="Carballo J."/>
            <person name="Santos B.A.C.M."/>
            <person name="Zappacosta D."/>
            <person name="Garbus I."/>
            <person name="Selva J.P."/>
            <person name="Gallo C.A."/>
            <person name="Diaz A."/>
            <person name="Albertini E."/>
            <person name="Caccamo M."/>
            <person name="Echenique V."/>
        </authorList>
    </citation>
    <scope>NUCLEOTIDE SEQUENCE [LARGE SCALE GENOMIC DNA]</scope>
    <source>
        <strain evidence="8">cv. Victoria</strain>
        <tissue evidence="7">Leaf</tissue>
    </source>
</reference>
<dbReference type="GO" id="GO:0016604">
    <property type="term" value="C:nuclear body"/>
    <property type="evidence" value="ECO:0007669"/>
    <property type="project" value="TreeGrafter"/>
</dbReference>
<feature type="compositionally biased region" description="Pro residues" evidence="4">
    <location>
        <begin position="98"/>
        <end position="163"/>
    </location>
</feature>
<evidence type="ECO:0000313" key="7">
    <source>
        <dbReference type="EMBL" id="TVU15696.1"/>
    </source>
</evidence>
<dbReference type="GO" id="GO:0000712">
    <property type="term" value="P:resolution of meiotic recombination intermediates"/>
    <property type="evidence" value="ECO:0007669"/>
    <property type="project" value="TreeGrafter"/>
</dbReference>
<evidence type="ECO:0000259" key="5">
    <source>
        <dbReference type="Pfam" id="PF08585"/>
    </source>
</evidence>
<evidence type="ECO:0000259" key="6">
    <source>
        <dbReference type="Pfam" id="PF16099"/>
    </source>
</evidence>
<dbReference type="OrthoDB" id="341511at2759"/>
<evidence type="ECO:0000256" key="2">
    <source>
        <dbReference type="ARBA" id="ARBA00018987"/>
    </source>
</evidence>
<feature type="non-terminal residue" evidence="7">
    <location>
        <position position="1"/>
    </location>
</feature>
<evidence type="ECO:0000256" key="3">
    <source>
        <dbReference type="ARBA" id="ARBA00077519"/>
    </source>
</evidence>